<dbReference type="GO" id="GO:0008270">
    <property type="term" value="F:zinc ion binding"/>
    <property type="evidence" value="ECO:0007669"/>
    <property type="project" value="UniProtKB-UniRule"/>
</dbReference>
<dbReference type="InterPro" id="IPR003126">
    <property type="entry name" value="Znf_UBR"/>
</dbReference>
<keyword evidence="3 9" id="KW-0479">Metal-binding</keyword>
<dbReference type="PROSITE" id="PS51157">
    <property type="entry name" value="ZF_UBR"/>
    <property type="match status" value="1"/>
</dbReference>
<feature type="compositionally biased region" description="Acidic residues" evidence="11">
    <location>
        <begin position="420"/>
        <end position="436"/>
    </location>
</feature>
<protein>
    <recommendedName>
        <fullName evidence="9">E3 ubiquitin-protein ligase</fullName>
        <ecNumber evidence="9">2.3.2.27</ecNumber>
    </recommendedName>
</protein>
<feature type="domain" description="UBR-type" evidence="12">
    <location>
        <begin position="91"/>
        <end position="163"/>
    </location>
</feature>
<dbReference type="GO" id="GO:0016567">
    <property type="term" value="P:protein ubiquitination"/>
    <property type="evidence" value="ECO:0007669"/>
    <property type="project" value="UniProtKB-UniRule"/>
</dbReference>
<evidence type="ECO:0000256" key="1">
    <source>
        <dbReference type="ARBA" id="ARBA00000900"/>
    </source>
</evidence>
<evidence type="ECO:0000256" key="7">
    <source>
        <dbReference type="ARBA" id="ARBA00046341"/>
    </source>
</evidence>
<keyword evidence="5 9" id="KW-0833">Ubl conjugation pathway</keyword>
<comment type="caution">
    <text evidence="13">The sequence shown here is derived from an EMBL/GenBank/DDBJ whole genome shotgun (WGS) entry which is preliminary data.</text>
</comment>
<dbReference type="Pfam" id="PF02207">
    <property type="entry name" value="zf-UBR"/>
    <property type="match status" value="1"/>
</dbReference>
<comment type="similarity">
    <text evidence="7 9">Belongs to the E3 ubiquitin-protein ligase UBR1-like family.</text>
</comment>
<feature type="coiled-coil region" evidence="10">
    <location>
        <begin position="1270"/>
        <end position="1308"/>
    </location>
</feature>
<keyword evidence="10" id="KW-0175">Coiled coil</keyword>
<feature type="compositionally biased region" description="Basic residues" evidence="11">
    <location>
        <begin position="501"/>
        <end position="510"/>
    </location>
</feature>
<dbReference type="Proteomes" id="UP001373714">
    <property type="component" value="Unassembled WGS sequence"/>
</dbReference>
<dbReference type="GO" id="GO:0061630">
    <property type="term" value="F:ubiquitin protein ligase activity"/>
    <property type="evidence" value="ECO:0007669"/>
    <property type="project" value="UniProtKB-UniRule"/>
</dbReference>
<keyword evidence="6 9" id="KW-0862">Zinc</keyword>
<dbReference type="InterPro" id="IPR055194">
    <property type="entry name" value="UBR1-like_WH"/>
</dbReference>
<dbReference type="EMBL" id="JAVHNS010000004">
    <property type="protein sequence ID" value="KAK6358681.1"/>
    <property type="molecule type" value="Genomic_DNA"/>
</dbReference>
<feature type="compositionally biased region" description="Low complexity" evidence="11">
    <location>
        <begin position="1657"/>
        <end position="1666"/>
    </location>
</feature>
<comment type="pathway">
    <text evidence="9">Protein modification; protein ubiquitination.</text>
</comment>
<feature type="region of interest" description="Disordered" evidence="11">
    <location>
        <begin position="1652"/>
        <end position="1681"/>
    </location>
</feature>
<dbReference type="InterPro" id="IPR044046">
    <property type="entry name" value="E3_ligase_UBR-like_C"/>
</dbReference>
<evidence type="ECO:0000256" key="9">
    <source>
        <dbReference type="RuleBase" id="RU366018"/>
    </source>
</evidence>
<gene>
    <name evidence="13" type="ORF">TWF730_008004</name>
</gene>
<name>A0AAV9V9J5_9PEZI</name>
<accession>A0AAV9V9J5</accession>
<evidence type="ECO:0000256" key="3">
    <source>
        <dbReference type="ARBA" id="ARBA00022723"/>
    </source>
</evidence>
<dbReference type="PANTHER" id="PTHR21497:SF24">
    <property type="entry name" value="E3 UBIQUITIN-PROTEIN LIGASE UBR1"/>
    <property type="match status" value="1"/>
</dbReference>
<feature type="zinc finger region" description="UBR-type" evidence="8">
    <location>
        <begin position="91"/>
        <end position="163"/>
    </location>
</feature>
<dbReference type="PANTHER" id="PTHR21497">
    <property type="entry name" value="UBIQUITIN LIGASE E3 ALPHA-RELATED"/>
    <property type="match status" value="1"/>
</dbReference>
<keyword evidence="4 9" id="KW-0863">Zinc-finger</keyword>
<dbReference type="Pfam" id="PF18995">
    <property type="entry name" value="PRT6_C"/>
    <property type="match status" value="1"/>
</dbReference>
<evidence type="ECO:0000256" key="5">
    <source>
        <dbReference type="ARBA" id="ARBA00022786"/>
    </source>
</evidence>
<dbReference type="EC" id="2.3.2.27" evidence="9"/>
<keyword evidence="14" id="KW-1185">Reference proteome</keyword>
<organism evidence="13 14">
    <name type="scientific">Orbilia blumenaviensis</name>
    <dbReference type="NCBI Taxonomy" id="1796055"/>
    <lineage>
        <taxon>Eukaryota</taxon>
        <taxon>Fungi</taxon>
        <taxon>Dikarya</taxon>
        <taxon>Ascomycota</taxon>
        <taxon>Pezizomycotina</taxon>
        <taxon>Orbiliomycetes</taxon>
        <taxon>Orbiliales</taxon>
        <taxon>Orbiliaceae</taxon>
        <taxon>Orbilia</taxon>
    </lineage>
</organism>
<feature type="compositionally biased region" description="Low complexity" evidence="11">
    <location>
        <begin position="2047"/>
        <end position="2071"/>
    </location>
</feature>
<dbReference type="Pfam" id="PF22960">
    <property type="entry name" value="WHD_UBR1"/>
    <property type="match status" value="1"/>
</dbReference>
<dbReference type="GO" id="GO:0071596">
    <property type="term" value="P:ubiquitin-dependent protein catabolic process via the N-end rule pathway"/>
    <property type="evidence" value="ECO:0007669"/>
    <property type="project" value="UniProtKB-UniRule"/>
</dbReference>
<evidence type="ECO:0000256" key="4">
    <source>
        <dbReference type="ARBA" id="ARBA00022771"/>
    </source>
</evidence>
<comment type="catalytic activity">
    <reaction evidence="1 9">
        <text>S-ubiquitinyl-[E2 ubiquitin-conjugating enzyme]-L-cysteine + [acceptor protein]-L-lysine = [E2 ubiquitin-conjugating enzyme]-L-cysteine + N(6)-ubiquitinyl-[acceptor protein]-L-lysine.</text>
        <dbReference type="EC" id="2.3.2.27"/>
    </reaction>
</comment>
<feature type="region of interest" description="Disordered" evidence="11">
    <location>
        <begin position="405"/>
        <end position="512"/>
    </location>
</feature>
<dbReference type="GO" id="GO:0000151">
    <property type="term" value="C:ubiquitin ligase complex"/>
    <property type="evidence" value="ECO:0007669"/>
    <property type="project" value="TreeGrafter"/>
</dbReference>
<evidence type="ECO:0000256" key="6">
    <source>
        <dbReference type="ARBA" id="ARBA00022833"/>
    </source>
</evidence>
<evidence type="ECO:0000256" key="2">
    <source>
        <dbReference type="ARBA" id="ARBA00022679"/>
    </source>
</evidence>
<evidence type="ECO:0000259" key="12">
    <source>
        <dbReference type="PROSITE" id="PS51157"/>
    </source>
</evidence>
<comment type="function">
    <text evidence="9">Ubiquitin ligase protein which is a component of the N-end rule pathway. Recognizes and binds to proteins bearing specific N-terminal residues that are destabilizing according to the N-end rule, leading to their ubiquitination and subsequent degradation.</text>
</comment>
<proteinExistence type="inferred from homology"/>
<feature type="compositionally biased region" description="Basic and acidic residues" evidence="11">
    <location>
        <begin position="408"/>
        <end position="419"/>
    </location>
</feature>
<evidence type="ECO:0000256" key="8">
    <source>
        <dbReference type="PROSITE-ProRule" id="PRU00508"/>
    </source>
</evidence>
<evidence type="ECO:0000313" key="13">
    <source>
        <dbReference type="EMBL" id="KAK6358681.1"/>
    </source>
</evidence>
<dbReference type="InterPro" id="IPR039164">
    <property type="entry name" value="UBR1-like"/>
</dbReference>
<feature type="region of interest" description="Disordered" evidence="11">
    <location>
        <begin position="1589"/>
        <end position="1633"/>
    </location>
</feature>
<keyword evidence="2 9" id="KW-0808">Transferase</keyword>
<reference evidence="13 14" key="1">
    <citation type="submission" date="2019-10" db="EMBL/GenBank/DDBJ databases">
        <authorList>
            <person name="Palmer J.M."/>
        </authorList>
    </citation>
    <scope>NUCLEOTIDE SEQUENCE [LARGE SCALE GENOMIC DNA]</scope>
    <source>
        <strain evidence="13 14">TWF730</strain>
    </source>
</reference>
<dbReference type="CDD" id="cd19673">
    <property type="entry name" value="UBR-box_UBR3"/>
    <property type="match status" value="1"/>
</dbReference>
<evidence type="ECO:0000256" key="10">
    <source>
        <dbReference type="SAM" id="Coils"/>
    </source>
</evidence>
<evidence type="ECO:0000256" key="11">
    <source>
        <dbReference type="SAM" id="MobiDB-lite"/>
    </source>
</evidence>
<dbReference type="Gene3D" id="2.10.110.30">
    <property type="match status" value="1"/>
</dbReference>
<dbReference type="CDD" id="cd16482">
    <property type="entry name" value="RING-H2_UBR1-like"/>
    <property type="match status" value="1"/>
</dbReference>
<evidence type="ECO:0000313" key="14">
    <source>
        <dbReference type="Proteomes" id="UP001373714"/>
    </source>
</evidence>
<sequence length="2246" mass="253373">MLTDFASSDPVISLTRVLRDLPLVHSHRYTEDARLRLLEELFASLAGNNQEHIKLFFPNGIPQRTGKDAWNLSKAQGAVEGAEYGPAARGKPCGHIFKNGEATYRCKTCSLDETSVLCAKCFESSDHRNHSVFVSISPGNSGCCDCGDREAWRRDVKCAIHTAYENQQSAKSPIQQLQPLPDALRKHIRDTIARALDYLCDVISCSPEQLREAKSEEKVKEDEEKSRLQAKYYEVAESAMEAPEFSLILWNDEKHTVREVQDQLGRACRKPKDWCLKRAEETDLIGRSVVDFGTEISELLNKSKIIERIKLTMTLRSARDTFREQMCGTIIEWLVDIAGCAVGDDPDVLRRTVCEELLGVWRQGSKAWNIEIGMKGIDDHEYAESQQTLEYAQSVMQSPEIRMLRAQQEQEERAAREANGEEEEEEEEAEETEEHSEEPGTTDNMEVDGAEGSSNAPAPGQPTDTDGDIAMSGEGAAADGFQSESTVPFPPPFAPSIPHTPGKHHKRKEAHGKPGAHWLETTHIPHKTTPYYEDLRQRVRLDWLIMFDLRMWKKARIDLRELYIGTVVAIPQFKRILGLRFAGLYTILSQLYLIADREPDHSIINLSLQMLTTPSITAEVVSRGNFLTSLMAILYTFLTTRQVGHPADVNPNATLAFDTGSLTNRRMYHFFQDMKYLFGSDSVKELLRTRVAPTLQFLDLVKLHQGICYNNRAIGSHIEYESDAWICASLITREINKLCRQYADAFRRPNAGEDQHLADAIRLVAKVTTKHAAGMERQRFKNAEIREDVEFVQKEIQEGEGEKTIGMSGFDMEADANGIVPLYRIIRYKVETEAISFHHAMHYLLSWLIEAGNGMDNEKLKTLLRFRAEDLSVPETWKRDFDQEDFLAVLFDYPLRVCVWLSQMKAGMWVRNGFSLRHQMNTYKGVSQRDLTYNRDIFMLQVASVVVEPGKWLLTMINRFTLDSWFRGDFRPPQNIEATQHLDLVEDLYLLLISLLSDRLLLISHDEEKDIPTLQLRREITHVLCSKSSSFSDISQKIPDRLLDLEHFQDVLAEMATYKPPDGLSDSGIYELKGEWKEYIDPYILQNSKNQREEAEAIYKKHMATKLGISEKNVVYEPRLKPIQSGAFTGLANITKTKVFTQMIYFGLLFGVMHKTINPAIPDTRVDSYMHALLYLMQIAIAEDSSAVGATEDSFVSYALKLKAVAPKDPPAEIPEIVTSAQRETIEKAPTVGQLLYKIKLEGLHESCTPIIDVILKRMQEKKPADYAPLLEIEKQMNEKENEEEAKIKKEEEEFARKKELAKQRQANIMAQFQAQQQSFMKNNFGGFDIDDDDLSDEFMDEDAPGVAVKPTWEFPTGDCIMCSEQLDDSKAFGTFAMIQETNVLRQTNLKDSDYVYEVLTTPENLDRSAEGLRPFGVAGMNRDSVKKLSEDGSEIVVTRQGLGKGYPRAPEYTRLGPVAVGCGHLMHYDCFESHIASVQRRHQHQISRAHPERLEVKEFLCPLCKALGNTFLPIVWKPKVEDPISEIVATKNDFATWLSQDIAPAVLRLEKEKATDSNDTGSLGKYKEQFLGYGTANFIDGIATKLTQTEEPEEPTPPPPPPTTADTPSGEASPPTEPTPEEEATPVPPPVVVIPVGGAITMEQQLAMLQPPNPLTQVPPAQDTVVPPPPPPTQSRASDRPTIEVEAIFSIYRRMRDTLHLNKIKTNRPLPNETTNPTNDLHSVDALMRILGFTISTTETWLRGAEPRPGANLIEKTPEHNLKYLRILAESVYSYIVFGGLNDESSTALQYKEIHLDQMVKLFVGHPTIYGGNNIYQKHTPLFSEDVFVFLAECSLCLCPSLNVEFKHIMTLCYIAEIVKTIVFISKNCESLDLNAEREDGARFADLASQLNYSAQDLDSFRRFAEFVTAACEDPEAVKPNVSPSPVLFRHLISKYINPFLRKCVYLLHSRYMVTFPHDDHTNFESEHIRLTRLLGLPSLEHVFSLHVPAKDESTEIVRSMIVGWCKHWRLSIEEAKRAKTEEEGAATPTASTPTPPVVAVPASETAADTTASIPPATTTTTTTTTTTDAVPSVSKTEEYVEDPMKLSHPSILELVGLPLHYDTLVEEAMKRKCPRSGRELSDPVVCLLCGDIFCSQSLCCMDGATRHGGANQHLKVCGNNIGVFINIRKCHVLYLHSGYGAWAVAPYLDKHGEVDPNLRRNRQLFLNQKRYDAHLRAFWLQHLIPTVIARRLEPDFNTGGWESL</sequence>
<feature type="region of interest" description="Disordered" evidence="11">
    <location>
        <begin position="2047"/>
        <end position="2077"/>
    </location>
</feature>
<dbReference type="GO" id="GO:0005737">
    <property type="term" value="C:cytoplasm"/>
    <property type="evidence" value="ECO:0007669"/>
    <property type="project" value="TreeGrafter"/>
</dbReference>
<dbReference type="SMART" id="SM00396">
    <property type="entry name" value="ZnF_UBR1"/>
    <property type="match status" value="1"/>
</dbReference>
<dbReference type="FunFam" id="2.10.110.30:FF:000001">
    <property type="entry name" value="E3 ubiquitin-protein ligase UBR2 isoform 1"/>
    <property type="match status" value="1"/>
</dbReference>